<evidence type="ECO:0000313" key="2">
    <source>
        <dbReference type="Proteomes" id="UP000320791"/>
    </source>
</evidence>
<keyword evidence="2" id="KW-1185">Reference proteome</keyword>
<dbReference type="Proteomes" id="UP000320791">
    <property type="component" value="Unassembled WGS sequence"/>
</dbReference>
<dbReference type="InterPro" id="IPR036388">
    <property type="entry name" value="WH-like_DNA-bd_sf"/>
</dbReference>
<evidence type="ECO:0000313" key="1">
    <source>
        <dbReference type="EMBL" id="TWT28481.1"/>
    </source>
</evidence>
<dbReference type="RefSeq" id="WP_146323566.1">
    <property type="nucleotide sequence ID" value="NZ_BAABLR010000014.1"/>
</dbReference>
<dbReference type="AlphaFoldDB" id="A0A5C5UPM3"/>
<gene>
    <name evidence="1" type="ORF">FRX94_02605</name>
</gene>
<accession>A0A5C5UPM3</accession>
<evidence type="ECO:0008006" key="3">
    <source>
        <dbReference type="Google" id="ProtNLM"/>
    </source>
</evidence>
<name>A0A5C5UPM3_9CORY</name>
<dbReference type="EMBL" id="VOHM01000004">
    <property type="protein sequence ID" value="TWT28481.1"/>
    <property type="molecule type" value="Genomic_DNA"/>
</dbReference>
<dbReference type="Gene3D" id="1.10.10.10">
    <property type="entry name" value="Winged helix-like DNA-binding domain superfamily/Winged helix DNA-binding domain"/>
    <property type="match status" value="1"/>
</dbReference>
<comment type="caution">
    <text evidence="1">The sequence shown here is derived from an EMBL/GenBank/DDBJ whole genome shotgun (WGS) entry which is preliminary data.</text>
</comment>
<dbReference type="OrthoDB" id="190275at2"/>
<proteinExistence type="predicted"/>
<sequence length="863" mass="96800">MNQPSYAVLELSILGSGMDQRVLEIGVVLLDSQGKIERRWAMSVAYMEDEAPADAPSLRPTFRDIAQHMTILLRGRILVANNIDMVCHILRDEYNRIGVQLPRERFGFSLREYGYEGLRDAIVDDVGDYLDAGGVYSSTVNEYAVVSGVLRAAETIANTLQELMPYVMADLGQVAPLQFEEHELRGLQHRGSIVSVQETVPPGDGGSPLTRGDFAELFPWFSGVNNDIEAVIGQWIAEFSMLPLYKISPVLNPSALPDGFDKNVHYVQRWLAHFPKPLYATMDDVLGGQGLGKSRAEAFIRTLVLYAIYVGFARHHPGEYPRLLPSVDLIAGWLDLHGTWPDYKAVVHSRNCFPEAFVEAMVQNPSPAGQIFDRAVSEVVRVVEQDPFRFTAIVSGRASKSKTVEAVGADLAITRDRARQLEVRIGERLRKHGEFCELLASAMITRFYPCARVETILRAMPMLGEAFDTRMECTMFEVLCWAYSRQGVPNSRRAATRWEVQNGWLVCDEFKPLLANLLKTLGDSFGIVKTATLLAQLERRSRAHFVDEFLAFTLEEFRYKERGPVLVSIEQSIAQMAGVELTLCGQPMTTNQLCDRMPGRTQTSVVSALSNSDKFYRCAIDTWALRGWSYEEWTNLANLLTRRILKRGGEAPMDWLIEQATAFGVTKSSVVTYLRGPEFIIGEHKMVRINTTEPVCQQTPELSKAMYYRDGAWMQLVTVTQEHLRGSGTVVQQAVVNLYGLAFNRPVKIPSRLGPQAIRWGRSNCVLGTVRRFLDELGCTLGDRVFFVFGETFDVVRAADQDLKLRGKRAVLNAMGLEEQPNESPFETVNKALGLPADAVRTHAIERLIARGEKELAEKLRWA</sequence>
<protein>
    <recommendedName>
        <fullName evidence="3">DNA polymerase III subunit epsilon</fullName>
    </recommendedName>
</protein>
<organism evidence="1 2">
    <name type="scientific">Corynebacterium canis</name>
    <dbReference type="NCBI Taxonomy" id="679663"/>
    <lineage>
        <taxon>Bacteria</taxon>
        <taxon>Bacillati</taxon>
        <taxon>Actinomycetota</taxon>
        <taxon>Actinomycetes</taxon>
        <taxon>Mycobacteriales</taxon>
        <taxon>Corynebacteriaceae</taxon>
        <taxon>Corynebacterium</taxon>
    </lineage>
</organism>
<reference evidence="1 2" key="1">
    <citation type="submission" date="2019-08" db="EMBL/GenBank/DDBJ databases">
        <authorList>
            <person name="Lei W."/>
        </authorList>
    </citation>
    <scope>NUCLEOTIDE SEQUENCE [LARGE SCALE GENOMIC DNA]</scope>
    <source>
        <strain evidence="1 2">CCUG 58627</strain>
    </source>
</reference>